<dbReference type="EMBL" id="JACIIV010000009">
    <property type="protein sequence ID" value="MBB6227236.1"/>
    <property type="molecule type" value="Genomic_DNA"/>
</dbReference>
<keyword evidence="7 11" id="KW-0798">TonB box</keyword>
<feature type="domain" description="Secretin/TonB short N-terminal" evidence="12">
    <location>
        <begin position="66"/>
        <end position="115"/>
    </location>
</feature>
<name>A0A841L4N5_9SPHN</name>
<proteinExistence type="inferred from homology"/>
<comment type="subcellular location">
    <subcellularLocation>
        <location evidence="1 10">Cell outer membrane</location>
        <topology evidence="1 10">Multi-pass membrane protein</topology>
    </subcellularLocation>
</comment>
<keyword evidence="9 10" id="KW-0998">Cell outer membrane</keyword>
<dbReference type="InterPro" id="IPR037066">
    <property type="entry name" value="Plug_dom_sf"/>
</dbReference>
<dbReference type="Pfam" id="PF07715">
    <property type="entry name" value="Plug"/>
    <property type="match status" value="1"/>
</dbReference>
<comment type="similarity">
    <text evidence="10 11">Belongs to the TonB-dependent receptor family.</text>
</comment>
<dbReference type="GO" id="GO:0009279">
    <property type="term" value="C:cell outer membrane"/>
    <property type="evidence" value="ECO:0007669"/>
    <property type="project" value="UniProtKB-SubCell"/>
</dbReference>
<comment type="caution">
    <text evidence="13">The sequence shown here is derived from an EMBL/GenBank/DDBJ whole genome shotgun (WGS) entry which is preliminary data.</text>
</comment>
<dbReference type="Gene3D" id="2.170.130.10">
    <property type="entry name" value="TonB-dependent receptor, plug domain"/>
    <property type="match status" value="1"/>
</dbReference>
<evidence type="ECO:0000256" key="7">
    <source>
        <dbReference type="ARBA" id="ARBA00023077"/>
    </source>
</evidence>
<dbReference type="Gene3D" id="3.55.50.30">
    <property type="match status" value="1"/>
</dbReference>
<keyword evidence="14" id="KW-1185">Reference proteome</keyword>
<keyword evidence="3 10" id="KW-1134">Transmembrane beta strand</keyword>
<evidence type="ECO:0000256" key="6">
    <source>
        <dbReference type="ARBA" id="ARBA00023004"/>
    </source>
</evidence>
<evidence type="ECO:0000256" key="3">
    <source>
        <dbReference type="ARBA" id="ARBA00022452"/>
    </source>
</evidence>
<keyword evidence="6" id="KW-0408">Iron</keyword>
<protein>
    <submittedName>
        <fullName evidence="13">Outer membrane receptor protein involved in Fe transport</fullName>
    </submittedName>
</protein>
<dbReference type="PROSITE" id="PS52016">
    <property type="entry name" value="TONB_DEPENDENT_REC_3"/>
    <property type="match status" value="1"/>
</dbReference>
<dbReference type="SUPFAM" id="SSF56935">
    <property type="entry name" value="Porins"/>
    <property type="match status" value="1"/>
</dbReference>
<evidence type="ECO:0000313" key="13">
    <source>
        <dbReference type="EMBL" id="MBB6227236.1"/>
    </source>
</evidence>
<dbReference type="PANTHER" id="PTHR47234:SF3">
    <property type="entry name" value="SECRETIN_TONB SHORT N-TERMINAL DOMAIN-CONTAINING PROTEIN"/>
    <property type="match status" value="1"/>
</dbReference>
<reference evidence="13 14" key="1">
    <citation type="submission" date="2020-08" db="EMBL/GenBank/DDBJ databases">
        <title>Genomic Encyclopedia of Type Strains, Phase IV (KMG-IV): sequencing the most valuable type-strain genomes for metagenomic binning, comparative biology and taxonomic classification.</title>
        <authorList>
            <person name="Goeker M."/>
        </authorList>
    </citation>
    <scope>NUCLEOTIDE SEQUENCE [LARGE SCALE GENOMIC DNA]</scope>
    <source>
        <strain evidence="13 14">DSM 102189</strain>
    </source>
</reference>
<evidence type="ECO:0000256" key="4">
    <source>
        <dbReference type="ARBA" id="ARBA00022496"/>
    </source>
</evidence>
<sequence>MSIGGRLYGLGLKSVAIKSLGMSSLAVMAVALVATPAVAAQQVRKFDIASNELANALNAYARQANQEIIFSSALVAGKRSRGVQGNMAPGAALDLLLQGTGLRAEGDSIITLRPVEPQRVGLRPAAYQPAEAAPAPAARPPVAAPVAEAEAAPEVQEMVVTGSRIIRDGTNAPVPTTVVSAQDILERNPTNIADYINQLPSIGQGNSPRSTTLFANATGGANQISARGLGVNRTLVLLDGRRVVGSGLLPAVDINLLPQNLVQRVDVVTGGASAAYGSDAVAGVVNFILDTKFTGLKGTVNYGITSRGDGQVVSGDLAYGKAFSGGRGHVLLSGNYYKGDRIDFFDAPRDWFQPGLRLLDNPTWTATNGQAGQIVRTDAGLNSTPGGVINAGPLRGTAFGPGGSIQSFIFGPIQQGQNQAGGTVEPASIRGALLPDDTHWSVYGRLSYELTDNITAILEASYAGNDTINWSAVYNRQGTAGVNITRDNPFIPLQTQAAMDANGVTSFRLNRLFYDVINRPGEHIGEAGYNRRQDRILLALEGKFLDSGRWRAYYQRGHSKVWYTRDNNIIIDRFNQATDVTSNPAVGGVAGVAAGTPICRSSLTSPTNGCVPMNVFGEGSPSAGSIAYVTGEDSGFRTRQDLDINQDVWLIDAQYNPFSTWAGPVSVAAGFEYRTESFTATSDDISLASRWFVGNPKPGGAGYNVKELFGEVLVPLLDDSPVGSLEANGAVRRTDYSTSGAVTTWKLGATYGIGDLRLRGTRSRDIRAPNLNDLFAPASQFVNAFQDRSQPNSPQVANVTLSGGNPNLTPEIADTWTVGGVYQPSWLPGLSASVDWYKIDIQDAIFGVGGQLLIDLCYGFNRPVNPAACQSIVPVPGAVGLAGATLFTSGINAQNVAVEGIDYELSYRAQLSDIADKLPGALNMRLLVSQRLRDETNLPGDSQPPTLGTFNSLKWRGFLTTTYSVGASRTTVTTRYLGSGTITNQPETSRTGIPATANRVPAVWYFELAQNYDVKIAGRTVTVFGVVENLFDRDPPPIPSSGTSFGTSPIYDLLGRSFRLGFRFKI</sequence>
<dbReference type="InterPro" id="IPR039426">
    <property type="entry name" value="TonB-dep_rcpt-like"/>
</dbReference>
<evidence type="ECO:0000259" key="12">
    <source>
        <dbReference type="SMART" id="SM00965"/>
    </source>
</evidence>
<keyword evidence="4" id="KW-0410">Iron transport</keyword>
<evidence type="ECO:0000313" key="14">
    <source>
        <dbReference type="Proteomes" id="UP000538147"/>
    </source>
</evidence>
<evidence type="ECO:0000256" key="9">
    <source>
        <dbReference type="ARBA" id="ARBA00023237"/>
    </source>
</evidence>
<evidence type="ECO:0000256" key="11">
    <source>
        <dbReference type="RuleBase" id="RU003357"/>
    </source>
</evidence>
<dbReference type="Pfam" id="PF00593">
    <property type="entry name" value="TonB_dep_Rec_b-barrel"/>
    <property type="match status" value="1"/>
</dbReference>
<evidence type="ECO:0000256" key="8">
    <source>
        <dbReference type="ARBA" id="ARBA00023136"/>
    </source>
</evidence>
<dbReference type="InterPro" id="IPR036942">
    <property type="entry name" value="Beta-barrel_TonB_sf"/>
</dbReference>
<dbReference type="InterPro" id="IPR012910">
    <property type="entry name" value="Plug_dom"/>
</dbReference>
<keyword evidence="4" id="KW-0406">Ion transport</keyword>
<evidence type="ECO:0000256" key="10">
    <source>
        <dbReference type="PROSITE-ProRule" id="PRU01360"/>
    </source>
</evidence>
<evidence type="ECO:0000256" key="5">
    <source>
        <dbReference type="ARBA" id="ARBA00022692"/>
    </source>
</evidence>
<accession>A0A841L4N5</accession>
<dbReference type="GO" id="GO:0006826">
    <property type="term" value="P:iron ion transport"/>
    <property type="evidence" value="ECO:0007669"/>
    <property type="project" value="UniProtKB-KW"/>
</dbReference>
<dbReference type="InterPro" id="IPR011662">
    <property type="entry name" value="Secretin/TonB_short_N"/>
</dbReference>
<dbReference type="Proteomes" id="UP000538147">
    <property type="component" value="Unassembled WGS sequence"/>
</dbReference>
<evidence type="ECO:0000256" key="2">
    <source>
        <dbReference type="ARBA" id="ARBA00022448"/>
    </source>
</evidence>
<dbReference type="AlphaFoldDB" id="A0A841L4N5"/>
<evidence type="ECO:0000256" key="1">
    <source>
        <dbReference type="ARBA" id="ARBA00004571"/>
    </source>
</evidence>
<keyword evidence="2 10" id="KW-0813">Transport</keyword>
<dbReference type="PANTHER" id="PTHR47234">
    <property type="match status" value="1"/>
</dbReference>
<dbReference type="Gene3D" id="2.40.170.20">
    <property type="entry name" value="TonB-dependent receptor, beta-barrel domain"/>
    <property type="match status" value="1"/>
</dbReference>
<gene>
    <name evidence="13" type="ORF">FHS79_001402</name>
</gene>
<keyword evidence="13" id="KW-0675">Receptor</keyword>
<dbReference type="SMART" id="SM00965">
    <property type="entry name" value="STN"/>
    <property type="match status" value="1"/>
</dbReference>
<keyword evidence="5 10" id="KW-0812">Transmembrane</keyword>
<keyword evidence="8 10" id="KW-0472">Membrane</keyword>
<dbReference type="Pfam" id="PF07660">
    <property type="entry name" value="STN"/>
    <property type="match status" value="1"/>
</dbReference>
<organism evidence="13 14">
    <name type="scientific">Polymorphobacter multimanifer</name>
    <dbReference type="NCBI Taxonomy" id="1070431"/>
    <lineage>
        <taxon>Bacteria</taxon>
        <taxon>Pseudomonadati</taxon>
        <taxon>Pseudomonadota</taxon>
        <taxon>Alphaproteobacteria</taxon>
        <taxon>Sphingomonadales</taxon>
        <taxon>Sphingosinicellaceae</taxon>
        <taxon>Polymorphobacter</taxon>
    </lineage>
</organism>
<dbReference type="InterPro" id="IPR000531">
    <property type="entry name" value="Beta-barrel_TonB"/>
</dbReference>